<dbReference type="InterPro" id="IPR036604">
    <property type="entry name" value="PurS-like_sf"/>
</dbReference>
<dbReference type="GO" id="GO:0016874">
    <property type="term" value="F:ligase activity"/>
    <property type="evidence" value="ECO:0007669"/>
    <property type="project" value="UniProtKB-KW"/>
</dbReference>
<dbReference type="PANTHER" id="PTHR34696">
    <property type="entry name" value="PHOSPHORIBOSYLFORMYLGLYCINAMIDINE SYNTHASE SUBUNIT PURS"/>
    <property type="match status" value="1"/>
</dbReference>
<accession>A0A6J6AQH4</accession>
<dbReference type="NCBIfam" id="TIGR00302">
    <property type="entry name" value="phosphoribosylformylglycinamidine synthase subunit PurS"/>
    <property type="match status" value="1"/>
</dbReference>
<keyword evidence="3" id="KW-0547">Nucleotide-binding</keyword>
<evidence type="ECO:0000313" key="7">
    <source>
        <dbReference type="EMBL" id="CAB4714975.1"/>
    </source>
</evidence>
<dbReference type="AlphaFoldDB" id="A0A6J6AQH4"/>
<evidence type="ECO:0000256" key="4">
    <source>
        <dbReference type="ARBA" id="ARBA00022755"/>
    </source>
</evidence>
<keyword evidence="5" id="KW-0067">ATP-binding</keyword>
<evidence type="ECO:0000256" key="3">
    <source>
        <dbReference type="ARBA" id="ARBA00022741"/>
    </source>
</evidence>
<evidence type="ECO:0000256" key="5">
    <source>
        <dbReference type="ARBA" id="ARBA00022840"/>
    </source>
</evidence>
<dbReference type="EMBL" id="CAFAAD010000051">
    <property type="protein sequence ID" value="CAB4791065.1"/>
    <property type="molecule type" value="Genomic_DNA"/>
</dbReference>
<evidence type="ECO:0000256" key="2">
    <source>
        <dbReference type="ARBA" id="ARBA00022598"/>
    </source>
</evidence>
<dbReference type="Gene3D" id="3.30.1280.10">
    <property type="entry name" value="Phosphoribosylformylglycinamidine synthase subunit PurS"/>
    <property type="match status" value="1"/>
</dbReference>
<dbReference type="EMBL" id="CAEUNJ010000062">
    <property type="protein sequence ID" value="CAB4372237.1"/>
    <property type="molecule type" value="Genomic_DNA"/>
</dbReference>
<reference evidence="6" key="1">
    <citation type="submission" date="2020-05" db="EMBL/GenBank/DDBJ databases">
        <authorList>
            <person name="Chiriac C."/>
            <person name="Salcher M."/>
            <person name="Ghai R."/>
            <person name="Kavagutti S V."/>
        </authorList>
    </citation>
    <scope>NUCLEOTIDE SEQUENCE</scope>
</reference>
<evidence type="ECO:0000313" key="8">
    <source>
        <dbReference type="EMBL" id="CAB4791065.1"/>
    </source>
</evidence>
<name>A0A6J6AQH4_9ZZZZ</name>
<protein>
    <submittedName>
        <fullName evidence="6">Unannotated protein</fullName>
    </submittedName>
</protein>
<evidence type="ECO:0000313" key="6">
    <source>
        <dbReference type="EMBL" id="CAB4372237.1"/>
    </source>
</evidence>
<dbReference type="GO" id="GO:0006164">
    <property type="term" value="P:purine nucleotide biosynthetic process"/>
    <property type="evidence" value="ECO:0007669"/>
    <property type="project" value="UniProtKB-KW"/>
</dbReference>
<dbReference type="HAMAP" id="MF_01926">
    <property type="entry name" value="PurS"/>
    <property type="match status" value="1"/>
</dbReference>
<dbReference type="Pfam" id="PF02700">
    <property type="entry name" value="PurS"/>
    <property type="match status" value="1"/>
</dbReference>
<organism evidence="6">
    <name type="scientific">freshwater metagenome</name>
    <dbReference type="NCBI Taxonomy" id="449393"/>
    <lineage>
        <taxon>unclassified sequences</taxon>
        <taxon>metagenomes</taxon>
        <taxon>ecological metagenomes</taxon>
    </lineage>
</organism>
<evidence type="ECO:0000256" key="1">
    <source>
        <dbReference type="ARBA" id="ARBA00022490"/>
    </source>
</evidence>
<dbReference type="EMBL" id="CAEZXY010000068">
    <property type="protein sequence ID" value="CAB4714975.1"/>
    <property type="molecule type" value="Genomic_DNA"/>
</dbReference>
<dbReference type="SUPFAM" id="SSF82697">
    <property type="entry name" value="PurS-like"/>
    <property type="match status" value="1"/>
</dbReference>
<dbReference type="GO" id="GO:0005524">
    <property type="term" value="F:ATP binding"/>
    <property type="evidence" value="ECO:0007669"/>
    <property type="project" value="UniProtKB-KW"/>
</dbReference>
<gene>
    <name evidence="7" type="ORF">UFOPK2624_01330</name>
    <name evidence="8" type="ORF">UFOPK2969_00821</name>
    <name evidence="6" type="ORF">UFOPK4201_01351</name>
</gene>
<dbReference type="InterPro" id="IPR003850">
    <property type="entry name" value="PurS"/>
</dbReference>
<sequence>MIFSVHVEVRLRPGIADPQGSTIERAMPTLGFSGVSGVRVGKSIRFEIDAADEAAARSEAEDLCSRFLTNPVIEDAIVELERAGVAS</sequence>
<keyword evidence="1" id="KW-0963">Cytoplasm</keyword>
<proteinExistence type="inferred from homology"/>
<keyword evidence="2" id="KW-0436">Ligase</keyword>
<keyword evidence="4" id="KW-0658">Purine biosynthesis</keyword>
<dbReference type="PANTHER" id="PTHR34696:SF1">
    <property type="entry name" value="PHOSPHORIBOSYLFORMYLGLYCINAMIDINE SYNTHASE SUBUNIT PURS"/>
    <property type="match status" value="1"/>
</dbReference>
<dbReference type="NCBIfam" id="NF004630">
    <property type="entry name" value="PRK05974.1"/>
    <property type="match status" value="1"/>
</dbReference>